<evidence type="ECO:0000313" key="1">
    <source>
        <dbReference type="EMBL" id="QHU26205.1"/>
    </source>
</evidence>
<organism evidence="1">
    <name type="scientific">viral metagenome</name>
    <dbReference type="NCBI Taxonomy" id="1070528"/>
    <lineage>
        <taxon>unclassified sequences</taxon>
        <taxon>metagenomes</taxon>
        <taxon>organismal metagenomes</taxon>
    </lineage>
</organism>
<proteinExistence type="predicted"/>
<accession>A0A6C0L7V2</accession>
<dbReference type="AlphaFoldDB" id="A0A6C0L7V2"/>
<sequence length="222" mass="26847">MPHIIGYIHVCQKEGWKRTFDLIMDTIRQSKLYDEISELRVSVLSDDIFQDDDRFHDVKMRIVYRGKSEEYERPTLLHIKSQSSIDPENTLYFYVHTKGLKHFNTEREPYVMDWIKLMLYWNIERWPLAVEILSMDHYWTYGCNHTGIHYSGNFWWSKSSHIQRLSSFIPDYYTAPEDWVTMLYWGQIQVPIHREYYSVFNSGLEGMGHYTNAYPESKYRVQ</sequence>
<name>A0A6C0L7V2_9ZZZZ</name>
<dbReference type="EMBL" id="MN740437">
    <property type="protein sequence ID" value="QHU26205.1"/>
    <property type="molecule type" value="Genomic_DNA"/>
</dbReference>
<reference evidence="1" key="1">
    <citation type="journal article" date="2020" name="Nature">
        <title>Giant virus diversity and host interactions through global metagenomics.</title>
        <authorList>
            <person name="Schulz F."/>
            <person name="Roux S."/>
            <person name="Paez-Espino D."/>
            <person name="Jungbluth S."/>
            <person name="Walsh D.A."/>
            <person name="Denef V.J."/>
            <person name="McMahon K.D."/>
            <person name="Konstantinidis K.T."/>
            <person name="Eloe-Fadrosh E.A."/>
            <person name="Kyrpides N.C."/>
            <person name="Woyke T."/>
        </authorList>
    </citation>
    <scope>NUCLEOTIDE SEQUENCE</scope>
    <source>
        <strain evidence="1">GVMAG-M-3300027759-16</strain>
    </source>
</reference>
<protein>
    <submittedName>
        <fullName evidence="1">Uncharacterized protein</fullName>
    </submittedName>
</protein>